<accession>A0ABY7A635</accession>
<dbReference type="InterPro" id="IPR004090">
    <property type="entry name" value="Chemotax_Me-accpt_rcpt"/>
</dbReference>
<dbReference type="PROSITE" id="PS50885">
    <property type="entry name" value="HAMP"/>
    <property type="match status" value="1"/>
</dbReference>
<dbReference type="InterPro" id="IPR004089">
    <property type="entry name" value="MCPsignal_dom"/>
</dbReference>
<dbReference type="PRINTS" id="PR00260">
    <property type="entry name" value="CHEMTRNSDUCR"/>
</dbReference>
<dbReference type="EMBL" id="CP113524">
    <property type="protein sequence ID" value="WAJ22132.1"/>
    <property type="molecule type" value="Genomic_DNA"/>
</dbReference>
<reference evidence="8" key="1">
    <citation type="submission" date="2022-11" db="EMBL/GenBank/DDBJ databases">
        <title>Lacrimispora xylanolytica sy1, complete genome.</title>
        <authorList>
            <person name="Choi S."/>
        </authorList>
    </citation>
    <scope>NUCLEOTIDE SEQUENCE</scope>
    <source>
        <strain evidence="8">Sy1</strain>
    </source>
</reference>
<feature type="domain" description="Methyl-accepting transducer" evidence="6">
    <location>
        <begin position="326"/>
        <end position="555"/>
    </location>
</feature>
<organism evidence="8 9">
    <name type="scientific">Lacrimispora xylanolytica</name>
    <dbReference type="NCBI Taxonomy" id="29375"/>
    <lineage>
        <taxon>Bacteria</taxon>
        <taxon>Bacillati</taxon>
        <taxon>Bacillota</taxon>
        <taxon>Clostridia</taxon>
        <taxon>Lachnospirales</taxon>
        <taxon>Lachnospiraceae</taxon>
        <taxon>Lacrimispora</taxon>
    </lineage>
</organism>
<keyword evidence="9" id="KW-1185">Reference proteome</keyword>
<dbReference type="Gene3D" id="1.10.287.950">
    <property type="entry name" value="Methyl-accepting chemotaxis protein"/>
    <property type="match status" value="1"/>
</dbReference>
<feature type="compositionally biased region" description="Basic and acidic residues" evidence="4">
    <location>
        <begin position="579"/>
        <end position="590"/>
    </location>
</feature>
<evidence type="ECO:0000256" key="3">
    <source>
        <dbReference type="PROSITE-ProRule" id="PRU00284"/>
    </source>
</evidence>
<evidence type="ECO:0000313" key="8">
    <source>
        <dbReference type="EMBL" id="WAJ22132.1"/>
    </source>
</evidence>
<dbReference type="InterPro" id="IPR051310">
    <property type="entry name" value="MCP_chemotaxis"/>
</dbReference>
<evidence type="ECO:0000256" key="4">
    <source>
        <dbReference type="SAM" id="MobiDB-lite"/>
    </source>
</evidence>
<keyword evidence="1" id="KW-0145">Chemotaxis</keyword>
<dbReference type="PANTHER" id="PTHR43531:SF11">
    <property type="entry name" value="METHYL-ACCEPTING CHEMOTAXIS PROTEIN 3"/>
    <property type="match status" value="1"/>
</dbReference>
<protein>
    <submittedName>
        <fullName evidence="8">Methyl-accepting chemotaxis protein</fullName>
    </submittedName>
</protein>
<dbReference type="Pfam" id="PF00672">
    <property type="entry name" value="HAMP"/>
    <property type="match status" value="1"/>
</dbReference>
<dbReference type="SUPFAM" id="SSF58104">
    <property type="entry name" value="Methyl-accepting chemotaxis protein (MCP) signaling domain"/>
    <property type="match status" value="1"/>
</dbReference>
<evidence type="ECO:0000256" key="1">
    <source>
        <dbReference type="ARBA" id="ARBA00022500"/>
    </source>
</evidence>
<evidence type="ECO:0000313" key="9">
    <source>
        <dbReference type="Proteomes" id="UP001163115"/>
    </source>
</evidence>
<keyword evidence="3" id="KW-0807">Transducer</keyword>
<dbReference type="Proteomes" id="UP001163115">
    <property type="component" value="Chromosome"/>
</dbReference>
<dbReference type="SMART" id="SM00304">
    <property type="entry name" value="HAMP"/>
    <property type="match status" value="1"/>
</dbReference>
<evidence type="ECO:0000259" key="7">
    <source>
        <dbReference type="PROSITE" id="PS50885"/>
    </source>
</evidence>
<keyword evidence="5" id="KW-1133">Transmembrane helix</keyword>
<feature type="region of interest" description="Disordered" evidence="4">
    <location>
        <begin position="575"/>
        <end position="599"/>
    </location>
</feature>
<evidence type="ECO:0000256" key="2">
    <source>
        <dbReference type="ARBA" id="ARBA00029447"/>
    </source>
</evidence>
<keyword evidence="5" id="KW-0472">Membrane</keyword>
<dbReference type="SMART" id="SM00283">
    <property type="entry name" value="MA"/>
    <property type="match status" value="1"/>
</dbReference>
<dbReference type="InterPro" id="IPR003660">
    <property type="entry name" value="HAMP_dom"/>
</dbReference>
<dbReference type="CDD" id="cd06225">
    <property type="entry name" value="HAMP"/>
    <property type="match status" value="1"/>
</dbReference>
<proteinExistence type="inferred from homology"/>
<evidence type="ECO:0000256" key="5">
    <source>
        <dbReference type="SAM" id="Phobius"/>
    </source>
</evidence>
<dbReference type="PANTHER" id="PTHR43531">
    <property type="entry name" value="PROTEIN ICFG"/>
    <property type="match status" value="1"/>
</dbReference>
<sequence>MNEKKAAKVYMKRLPVKWKLAVGFGILFVILLLSLGTSAKSISSIGKQVEMYSRFTYPLTSRNLSAQVDMYSVQRYLLMAILDKSAGKDYQASLDLSNESVDGFKTNMEYFASHQRSKANDENIAQITQYVTEAEAARMKIIDMIKDPSKKDTKAAYELFQNEFVPTFNKIAKIMDDMNAVGDQKEALQSKTAKTIVSNAWIILAIVLLSAIAATIGVIYVLVRAILIPVTEIQEVYKEMAKGNLHKQVQYESDDELGRMALNIRETNARLTTYIEDIIDKLSRLSRGDMCISIDLDYMGDFAVIKQSLLKTTEALNSTMLVISTSADQVSSGAGQVADASQALASGATEQAATVEELTAAIQSVTEKAEKNTVSVRKATEYVAQAGEGVYESNDHMKNLNAAMKEIIQSSEEISKVTKLVEDIAFQTNILALNAAVEAARAGEAGKGFAVVADEVRNLAAKSAEAAKQTAELIQQSNRKVAEGEKIASQTLELLNDVAEKAAMVDEAIKEIEADSQDQTNAIVQINQGLSQVSSVVQNNAATAEESSASSEELTAQAQILRGELSKFKLSLNTNKGMSETHEPESHLYEDGDTAYGKY</sequence>
<evidence type="ECO:0000259" key="6">
    <source>
        <dbReference type="PROSITE" id="PS50111"/>
    </source>
</evidence>
<feature type="transmembrane region" description="Helical" evidence="5">
    <location>
        <begin position="200"/>
        <end position="223"/>
    </location>
</feature>
<keyword evidence="5" id="KW-0812">Transmembrane</keyword>
<comment type="similarity">
    <text evidence="2">Belongs to the methyl-accepting chemotaxis (MCP) protein family.</text>
</comment>
<dbReference type="RefSeq" id="WP_024835861.1">
    <property type="nucleotide sequence ID" value="NZ_CP113524.1"/>
</dbReference>
<dbReference type="Pfam" id="PF00015">
    <property type="entry name" value="MCPsignal"/>
    <property type="match status" value="1"/>
</dbReference>
<name>A0ABY7A635_9FIRM</name>
<gene>
    <name evidence="8" type="ORF">OW255_11105</name>
</gene>
<feature type="domain" description="HAMP" evidence="7">
    <location>
        <begin position="224"/>
        <end position="276"/>
    </location>
</feature>
<dbReference type="CDD" id="cd11386">
    <property type="entry name" value="MCP_signal"/>
    <property type="match status" value="1"/>
</dbReference>
<dbReference type="Gene3D" id="1.10.8.500">
    <property type="entry name" value="HAMP domain in histidine kinase"/>
    <property type="match status" value="1"/>
</dbReference>
<dbReference type="PROSITE" id="PS50111">
    <property type="entry name" value="CHEMOTAXIS_TRANSDUC_2"/>
    <property type="match status" value="1"/>
</dbReference>